<feature type="compositionally biased region" description="Basic and acidic residues" evidence="1">
    <location>
        <begin position="526"/>
        <end position="537"/>
    </location>
</feature>
<accession>A0AAW1U954</accession>
<protein>
    <submittedName>
        <fullName evidence="3">Uncharacterized protein</fullName>
    </submittedName>
</protein>
<keyword evidence="4" id="KW-1185">Reference proteome</keyword>
<feature type="chain" id="PRO_5043901132" evidence="2">
    <location>
        <begin position="21"/>
        <end position="882"/>
    </location>
</feature>
<evidence type="ECO:0000256" key="1">
    <source>
        <dbReference type="SAM" id="MobiDB-lite"/>
    </source>
</evidence>
<evidence type="ECO:0000313" key="4">
    <source>
        <dbReference type="Proteomes" id="UP001431783"/>
    </source>
</evidence>
<feature type="region of interest" description="Disordered" evidence="1">
    <location>
        <begin position="643"/>
        <end position="680"/>
    </location>
</feature>
<name>A0AAW1U954_9CUCU</name>
<dbReference type="Proteomes" id="UP001431783">
    <property type="component" value="Unassembled WGS sequence"/>
</dbReference>
<sequence length="882" mass="102954">MKVLFICIALALECYSTVETTNATTTSTLETPEFESSKIVHTVQATKSIVYNATTESTPTNSSDKTTTWKKKPFIRLRKVKKNFRGNLYTNNVYKVHENEKENSESNRKFTDNSHYSGENRLRLNLSDINYKKMKMPYEKPSSNDFQRDESRIISSYRFPENSEEVLNDNPLNIEISRGTNIYKVQEDPFENMETKELSFDNREPANPFRYEFESQSVPKYESSKISYEQPVGPRPSLPEINNVIQNLNTQENTQYYRAPKENHVVEVNKVPLVFEHHYQGDYKHPQMKFVAHQYSYSPPTDNSDEAFQLGQILSQNAVQKLQSAKQPLEEFVENKQEVTLNIPVRSMSSFSHQNYEKVPRGRYSGPQYQHPLIKHLVPEMSHNDFNRATTNFQISPNSNAYQILIPKSQLHPIVVEDEPIKPVYETTYLSAIPEQPIEYNHQPDVTQQYRTNSPYSVNVQQDFMDVPQYTLMSFFNLQDRIKPEAIHEVEPPNLARFNNFRNINIMKNAPSAVRHGDFMRNTEYRSKSPVEQHRPVENPTSFRGEDPRISKWRSGIEMLKQQLAKLIKPNPTATSSLVPFTQHPKTQMIQSRPYWRKPQIMKLVRIPEQHHSPQQEYQPQHQKGNIQDFNSYVNIGDNSQVSHNIKDQHHSPGHSQSQESNTVSENQDISDHYSGNVNHAAQERPPLESNVQQHFTSVNLPIDQEKYIFAKEPSQDPPKNIYYTQEVVEENPIQYMEMKNNNYHNSMNYKKQPNDQTEVQIVKSVSPNFNENSNYETVQYNSDYTNPRIVDETSSVELPKGYLNYQDPRSIWRTRTTNKNINTRPTLQIQKPQFRDMNGNLRSNSINPYSILRRVASDPSGQNHKRRNISYLVLMREHDDR</sequence>
<dbReference type="AlphaFoldDB" id="A0AAW1U954"/>
<gene>
    <name evidence="3" type="ORF">WA026_009651</name>
</gene>
<feature type="region of interest" description="Disordered" evidence="1">
    <location>
        <begin position="526"/>
        <end position="548"/>
    </location>
</feature>
<feature type="signal peptide" evidence="2">
    <location>
        <begin position="1"/>
        <end position="20"/>
    </location>
</feature>
<dbReference type="EMBL" id="JARQZJ010000034">
    <property type="protein sequence ID" value="KAK9875864.1"/>
    <property type="molecule type" value="Genomic_DNA"/>
</dbReference>
<feature type="compositionally biased region" description="Polar residues" evidence="1">
    <location>
        <begin position="654"/>
        <end position="680"/>
    </location>
</feature>
<comment type="caution">
    <text evidence="3">The sequence shown here is derived from an EMBL/GenBank/DDBJ whole genome shotgun (WGS) entry which is preliminary data.</text>
</comment>
<proteinExistence type="predicted"/>
<organism evidence="3 4">
    <name type="scientific">Henosepilachna vigintioctopunctata</name>
    <dbReference type="NCBI Taxonomy" id="420089"/>
    <lineage>
        <taxon>Eukaryota</taxon>
        <taxon>Metazoa</taxon>
        <taxon>Ecdysozoa</taxon>
        <taxon>Arthropoda</taxon>
        <taxon>Hexapoda</taxon>
        <taxon>Insecta</taxon>
        <taxon>Pterygota</taxon>
        <taxon>Neoptera</taxon>
        <taxon>Endopterygota</taxon>
        <taxon>Coleoptera</taxon>
        <taxon>Polyphaga</taxon>
        <taxon>Cucujiformia</taxon>
        <taxon>Coccinelloidea</taxon>
        <taxon>Coccinellidae</taxon>
        <taxon>Epilachninae</taxon>
        <taxon>Epilachnini</taxon>
        <taxon>Henosepilachna</taxon>
    </lineage>
</organism>
<reference evidence="3 4" key="1">
    <citation type="submission" date="2023-03" db="EMBL/GenBank/DDBJ databases">
        <title>Genome insight into feeding habits of ladybird beetles.</title>
        <authorList>
            <person name="Li H.-S."/>
            <person name="Huang Y.-H."/>
            <person name="Pang H."/>
        </authorList>
    </citation>
    <scope>NUCLEOTIDE SEQUENCE [LARGE SCALE GENOMIC DNA]</scope>
    <source>
        <strain evidence="3">SYSU_2023b</strain>
        <tissue evidence="3">Whole body</tissue>
    </source>
</reference>
<keyword evidence="2" id="KW-0732">Signal</keyword>
<evidence type="ECO:0000313" key="3">
    <source>
        <dbReference type="EMBL" id="KAK9875864.1"/>
    </source>
</evidence>
<evidence type="ECO:0000256" key="2">
    <source>
        <dbReference type="SAM" id="SignalP"/>
    </source>
</evidence>